<proteinExistence type="predicted"/>
<evidence type="ECO:0000313" key="2">
    <source>
        <dbReference type="Proteomes" id="UP000218181"/>
    </source>
</evidence>
<comment type="caution">
    <text evidence="1">The sequence shown here is derived from an EMBL/GenBank/DDBJ whole genome shotgun (WGS) entry which is preliminary data.</text>
</comment>
<reference evidence="1 2" key="1">
    <citation type="submission" date="2014-12" db="EMBL/GenBank/DDBJ databases">
        <title>Draft genome sequences of 10 type strains of Lactococcus.</title>
        <authorList>
            <person name="Sun Z."/>
            <person name="Zhong Z."/>
            <person name="Liu W."/>
            <person name="Zhang W."/>
            <person name="Zhang H."/>
        </authorList>
    </citation>
    <scope>NUCLEOTIDE SEQUENCE [LARGE SCALE GENOMIC DNA]</scope>
    <source>
        <strain evidence="1 2">JCM 16395</strain>
    </source>
</reference>
<name>A0A2A5RIM3_9LACT</name>
<dbReference type="EMBL" id="JXJU01000017">
    <property type="protein sequence ID" value="PCR98922.1"/>
    <property type="molecule type" value="Genomic_DNA"/>
</dbReference>
<keyword evidence="2" id="KW-1185">Reference proteome</keyword>
<protein>
    <submittedName>
        <fullName evidence="1">Uncharacterized protein</fullName>
    </submittedName>
</protein>
<gene>
    <name evidence="1" type="ORF">RT41_GL000610</name>
</gene>
<sequence length="347" mass="39053">MYFNIAERLLNTTLSDNHKIVSDYAAEVQDQLNKQASISLKTQIPSLNQDRIDGLTNRISSEVSFKEIQWILGEPIINFTQNIINDFVNENADFQYKTGLKPKITRTLIGKACKWCQGLAGSYSYPDVPKDVYRRHERCRCMVDYIPGDGKRQNVWSKAWKSEEENGKIEARKQIGSNIFSNSTPAPFARAVEVAKSGLDKDIAWRVTAYEPEHYVGSKLHVSPGGSTVAISTTGDIISVCRADNDNVRGTDLLKLAVENGGTKLDSYAGNHLFYTKNGFEPISWCKWDDEYAPEGWNGKPENIIFYKYTGNSKAELKPDDFYKRISASSDYDEAEKIRNEAIGGKS</sequence>
<dbReference type="STRING" id="1291764.GCA_001311235_01537"/>
<organism evidence="1 2">
    <name type="scientific">Lactococcus fujiensis JCM 16395</name>
    <dbReference type="NCBI Taxonomy" id="1291764"/>
    <lineage>
        <taxon>Bacteria</taxon>
        <taxon>Bacillati</taxon>
        <taxon>Bacillota</taxon>
        <taxon>Bacilli</taxon>
        <taxon>Lactobacillales</taxon>
        <taxon>Streptococcaceae</taxon>
        <taxon>Lactococcus</taxon>
    </lineage>
</organism>
<dbReference type="AlphaFoldDB" id="A0A2A5RIM3"/>
<dbReference type="Proteomes" id="UP000218181">
    <property type="component" value="Unassembled WGS sequence"/>
</dbReference>
<accession>A0A2A5RIM3</accession>
<evidence type="ECO:0000313" key="1">
    <source>
        <dbReference type="EMBL" id="PCR98922.1"/>
    </source>
</evidence>